<dbReference type="EMBL" id="FNBA01000001">
    <property type="protein sequence ID" value="SDE39502.1"/>
    <property type="molecule type" value="Genomic_DNA"/>
</dbReference>
<evidence type="ECO:0000313" key="1">
    <source>
        <dbReference type="EMBL" id="SDE39502.1"/>
    </source>
</evidence>
<evidence type="ECO:0000313" key="2">
    <source>
        <dbReference type="Proteomes" id="UP000199321"/>
    </source>
</evidence>
<protein>
    <submittedName>
        <fullName evidence="1">Uncharacterized protein</fullName>
    </submittedName>
</protein>
<dbReference type="AlphaFoldDB" id="A0A1G7CJH8"/>
<gene>
    <name evidence="1" type="ORF">SAMN05421855_101417</name>
</gene>
<keyword evidence="2" id="KW-1185">Reference proteome</keyword>
<dbReference type="OrthoDB" id="1441538at2"/>
<name>A0A1G7CJH8_9FLAO</name>
<organism evidence="1 2">
    <name type="scientific">Ulvibacter litoralis</name>
    <dbReference type="NCBI Taxonomy" id="227084"/>
    <lineage>
        <taxon>Bacteria</taxon>
        <taxon>Pseudomonadati</taxon>
        <taxon>Bacteroidota</taxon>
        <taxon>Flavobacteriia</taxon>
        <taxon>Flavobacteriales</taxon>
        <taxon>Flavobacteriaceae</taxon>
        <taxon>Ulvibacter</taxon>
    </lineage>
</organism>
<accession>A0A1G7CJH8</accession>
<dbReference type="Proteomes" id="UP000199321">
    <property type="component" value="Unassembled WGS sequence"/>
</dbReference>
<sequence>MNNYFLEWNDMPSEAILIKNILEFLDSISIRYAFRSIEIETFLPGLTIENGLLVIDTDKLENPGDILHEAGHIAVTLPEERTQLNANVAEGNKQKEGDELAVLLWSYAAAQQIGLPNKVVFHENGYKGDSTWLIDQFESKNYIGLPLLKWMGLAYSEEGEASFPKMKMWVRT</sequence>
<dbReference type="RefSeq" id="WP_093139845.1">
    <property type="nucleotide sequence ID" value="NZ_BMWO01000001.1"/>
</dbReference>
<proteinExistence type="predicted"/>
<reference evidence="1 2" key="1">
    <citation type="submission" date="2016-10" db="EMBL/GenBank/DDBJ databases">
        <authorList>
            <person name="de Groot N.N."/>
        </authorList>
    </citation>
    <scope>NUCLEOTIDE SEQUENCE [LARGE SCALE GENOMIC DNA]</scope>
    <source>
        <strain evidence="1 2">DSM 16195</strain>
    </source>
</reference>